<dbReference type="EMBL" id="JAQJZL010000008">
    <property type="protein sequence ID" value="KAJ6038844.1"/>
    <property type="molecule type" value="Genomic_DNA"/>
</dbReference>
<reference evidence="2" key="1">
    <citation type="journal article" date="2023" name="IMA Fungus">
        <title>Comparative genomic study of the Penicillium genus elucidates a diverse pangenome and 15 lateral gene transfer events.</title>
        <authorList>
            <person name="Petersen C."/>
            <person name="Sorensen T."/>
            <person name="Nielsen M.R."/>
            <person name="Sondergaard T.E."/>
            <person name="Sorensen J.L."/>
            <person name="Fitzpatrick D.A."/>
            <person name="Frisvad J.C."/>
            <person name="Nielsen K.L."/>
        </authorList>
    </citation>
    <scope>NUCLEOTIDE SEQUENCE</scope>
    <source>
        <strain evidence="2">IBT 15450</strain>
    </source>
</reference>
<proteinExistence type="predicted"/>
<feature type="region of interest" description="Disordered" evidence="1">
    <location>
        <begin position="1"/>
        <end position="67"/>
    </location>
</feature>
<keyword evidence="3" id="KW-1185">Reference proteome</keyword>
<evidence type="ECO:0000313" key="3">
    <source>
        <dbReference type="Proteomes" id="UP001219568"/>
    </source>
</evidence>
<gene>
    <name evidence="2" type="ORF">N7460_007561</name>
</gene>
<comment type="caution">
    <text evidence="2">The sequence shown here is derived from an EMBL/GenBank/DDBJ whole genome shotgun (WGS) entry which is preliminary data.</text>
</comment>
<protein>
    <submittedName>
        <fullName evidence="2">Uncharacterized protein</fullName>
    </submittedName>
</protein>
<dbReference type="AlphaFoldDB" id="A0AAD6IB86"/>
<organism evidence="2 3">
    <name type="scientific">Penicillium canescens</name>
    <dbReference type="NCBI Taxonomy" id="5083"/>
    <lineage>
        <taxon>Eukaryota</taxon>
        <taxon>Fungi</taxon>
        <taxon>Dikarya</taxon>
        <taxon>Ascomycota</taxon>
        <taxon>Pezizomycotina</taxon>
        <taxon>Eurotiomycetes</taxon>
        <taxon>Eurotiomycetidae</taxon>
        <taxon>Eurotiales</taxon>
        <taxon>Aspergillaceae</taxon>
        <taxon>Penicillium</taxon>
    </lineage>
</organism>
<dbReference type="Proteomes" id="UP001219568">
    <property type="component" value="Unassembled WGS sequence"/>
</dbReference>
<accession>A0AAD6IB86</accession>
<evidence type="ECO:0000256" key="1">
    <source>
        <dbReference type="SAM" id="MobiDB-lite"/>
    </source>
</evidence>
<sequence>MTRKSLSDLKYPQRSHPRFSVDEAKERIRERQRQNRARRRAERESKEDRVVPLEDRPAQSRPEISEEEGLKTCFNSNEHEISISSGLDRAINMRFPSDADQDPHVLHRRRLDAIRAKEYRKRQKERYIDTTTCVLGSLGAEQPYPDQSNEASSSLSASLSTIHDTVIETSLGDDVDYSLGDTPTCLGEEAHTGETGGSDIECDQHHQENFVEVDSADNEEYETDSQIPEWYAEDQPNLIEDDSYTDLEYATEKLAQQFLGGIHGCSADQHRESLTAHVRAEGDVNHYKLNQLFHQAVPHTLDKPQLLPQQVYQEKSPLSPAQWQELFSGVTPSHLDSKPKQVCLHAEQAQRIPPKTSFDVDSILGFVDSPAVAVHGIRFYSAPQYYQNIHNDVHLTIKRVTDDHHRPRLLTSRLKDVPHFLFARVEGADFLTLHLFFPHLLCHQDFTRLTDKQFTRWFDQIFYPALRRVCTTDHLQRLPASYRHALATCRASRIENRLHETPGHQPQLQMSYFLPPQCLTQLWHRGERD</sequence>
<feature type="compositionally biased region" description="Basic and acidic residues" evidence="1">
    <location>
        <begin position="41"/>
        <end position="58"/>
    </location>
</feature>
<reference evidence="2" key="2">
    <citation type="submission" date="2023-01" db="EMBL/GenBank/DDBJ databases">
        <authorList>
            <person name="Petersen C."/>
        </authorList>
    </citation>
    <scope>NUCLEOTIDE SEQUENCE</scope>
    <source>
        <strain evidence="2">IBT 15450</strain>
    </source>
</reference>
<feature type="compositionally biased region" description="Basic and acidic residues" evidence="1">
    <location>
        <begin position="19"/>
        <end position="33"/>
    </location>
</feature>
<name>A0AAD6IB86_PENCN</name>
<evidence type="ECO:0000313" key="2">
    <source>
        <dbReference type="EMBL" id="KAJ6038844.1"/>
    </source>
</evidence>